<dbReference type="Pfam" id="PF02775">
    <property type="entry name" value="TPP_enzyme_C"/>
    <property type="match status" value="1"/>
</dbReference>
<dbReference type="InterPro" id="IPR012000">
    <property type="entry name" value="Thiamin_PyroP_enz_cen_dom"/>
</dbReference>
<dbReference type="Proteomes" id="UP000620327">
    <property type="component" value="Unassembled WGS sequence"/>
</dbReference>
<dbReference type="InterPro" id="IPR045229">
    <property type="entry name" value="TPP_enz"/>
</dbReference>
<sequence>MKTVRLTMAQALVRFLENQYMEVDGAQHRFVRGVFIIPGHGNVVGLGQALSQEAKHLEIYQGKNEQGMAQAAVAFAKQMKRKQICVATSSVGPGAANMVTACGTATANNIPLLVLPGDTYACRQPDPVLQQVEHTNSLATTTNDAFKAVCRYWDRVVRPEQLMSAMINAFRVLTDPANTGAVCVAMPQDVEGEAYDYPVSFFAKRVWRLERRPATEAALADAAEAIRKAKRPMMICGGGVRYSEAHAEFLHFAEAFGIPYGETQAGKSATDWLHPLNLGGVGTTGCSAANEIARKADLVIGVGTRYTDFTTASKWLFKDTCKFVNINVSEFQSLKMEAVPVVADAKEALPRLEKLLEGYQTAYKDEVKVAKEKWIDELNRLDHITFSDKKSWKPEINDANADSAKRFAQDVNAQLTQTSALGAINAMMSEGDVAIGAAGSLPGDMQRMWRPTGVDTYNMEYGYSTMGYEVAGALGVKLAIGDKHEVYSFCGDGSFNMLHGELITACQEHKKINICLFDNASFGCINNLQVGHGNVTLCTELRYRNKDGLFGNFMNIDYAKVAEAYGCKSYTVRTMEELVAAFEDAKKVKNIPVLFDIKVLPKTMTDGYSSWWRVGDTEVSERKENLAAYADLQAHLKEVRKY</sequence>
<feature type="domain" description="Thiamine pyrophosphate enzyme TPP-binding" evidence="5">
    <location>
        <begin position="438"/>
        <end position="596"/>
    </location>
</feature>
<dbReference type="InterPro" id="IPR012001">
    <property type="entry name" value="Thiamin_PyroP_enz_TPP-bd_dom"/>
</dbReference>
<protein>
    <submittedName>
        <fullName evidence="7">3D-(3,5/4)-trihydroxycyclohexane-1,2-dione acylhydrolase (Decyclizing)</fullName>
        <ecNumber evidence="7">3.7.1.22</ecNumber>
    </submittedName>
</protein>
<gene>
    <name evidence="7" type="primary">iolD</name>
    <name evidence="7" type="ORF">H8Z83_11575</name>
</gene>
<evidence type="ECO:0000256" key="3">
    <source>
        <dbReference type="RuleBase" id="RU362132"/>
    </source>
</evidence>
<dbReference type="GO" id="GO:0009099">
    <property type="term" value="P:L-valine biosynthetic process"/>
    <property type="evidence" value="ECO:0007669"/>
    <property type="project" value="TreeGrafter"/>
</dbReference>
<dbReference type="SUPFAM" id="SSF52467">
    <property type="entry name" value="DHS-like NAD/FAD-binding domain"/>
    <property type="match status" value="1"/>
</dbReference>
<dbReference type="Pfam" id="PF02776">
    <property type="entry name" value="TPP_enzyme_N"/>
    <property type="match status" value="1"/>
</dbReference>
<dbReference type="CDD" id="cd07035">
    <property type="entry name" value="TPP_PYR_POX_like"/>
    <property type="match status" value="1"/>
</dbReference>
<dbReference type="EMBL" id="JACOQI010000011">
    <property type="protein sequence ID" value="MBC5770949.1"/>
    <property type="molecule type" value="Genomic_DNA"/>
</dbReference>
<dbReference type="GO" id="GO:0102481">
    <property type="term" value="F:3D-(3,5/4)-trihydroxycyclohexane-1,2-dione hydrolase activity"/>
    <property type="evidence" value="ECO:0007669"/>
    <property type="project" value="UniProtKB-EC"/>
</dbReference>
<feature type="domain" description="Thiamine pyrophosphate enzyme central" evidence="4">
    <location>
        <begin position="220"/>
        <end position="352"/>
    </location>
</feature>
<evidence type="ECO:0000256" key="1">
    <source>
        <dbReference type="ARBA" id="ARBA00007812"/>
    </source>
</evidence>
<evidence type="ECO:0000313" key="7">
    <source>
        <dbReference type="EMBL" id="MBC5770949.1"/>
    </source>
</evidence>
<dbReference type="GO" id="GO:0005948">
    <property type="term" value="C:acetolactate synthase complex"/>
    <property type="evidence" value="ECO:0007669"/>
    <property type="project" value="TreeGrafter"/>
</dbReference>
<comment type="similarity">
    <text evidence="1 3">Belongs to the TPP enzyme family.</text>
</comment>
<dbReference type="GO" id="GO:0030976">
    <property type="term" value="F:thiamine pyrophosphate binding"/>
    <property type="evidence" value="ECO:0007669"/>
    <property type="project" value="InterPro"/>
</dbReference>
<dbReference type="AlphaFoldDB" id="A0A923MK22"/>
<comment type="caution">
    <text evidence="7">The sequence shown here is derived from an EMBL/GenBank/DDBJ whole genome shotgun (WGS) entry which is preliminary data.</text>
</comment>
<dbReference type="Gene3D" id="3.40.50.1220">
    <property type="entry name" value="TPP-binding domain"/>
    <property type="match status" value="1"/>
</dbReference>
<dbReference type="GO" id="GO:0019310">
    <property type="term" value="P:inositol catabolic process"/>
    <property type="evidence" value="ECO:0007669"/>
    <property type="project" value="InterPro"/>
</dbReference>
<dbReference type="InterPro" id="IPR011766">
    <property type="entry name" value="TPP_enzyme_TPP-bd"/>
</dbReference>
<reference evidence="7" key="1">
    <citation type="submission" date="2020-08" db="EMBL/GenBank/DDBJ databases">
        <title>Genome public.</title>
        <authorList>
            <person name="Liu C."/>
            <person name="Sun Q."/>
        </authorList>
    </citation>
    <scope>NUCLEOTIDE SEQUENCE</scope>
    <source>
        <strain evidence="7">BX15</strain>
    </source>
</reference>
<dbReference type="GO" id="GO:0009097">
    <property type="term" value="P:isoleucine biosynthetic process"/>
    <property type="evidence" value="ECO:0007669"/>
    <property type="project" value="TreeGrafter"/>
</dbReference>
<dbReference type="InterPro" id="IPR029035">
    <property type="entry name" value="DHS-like_NAD/FAD-binding_dom"/>
</dbReference>
<evidence type="ECO:0000256" key="2">
    <source>
        <dbReference type="ARBA" id="ARBA00023052"/>
    </source>
</evidence>
<evidence type="ECO:0000259" key="4">
    <source>
        <dbReference type="Pfam" id="PF00205"/>
    </source>
</evidence>
<dbReference type="GO" id="GO:0000287">
    <property type="term" value="F:magnesium ion binding"/>
    <property type="evidence" value="ECO:0007669"/>
    <property type="project" value="InterPro"/>
</dbReference>
<keyword evidence="2 3" id="KW-0786">Thiamine pyrophosphate</keyword>
<dbReference type="InterPro" id="IPR029061">
    <property type="entry name" value="THDP-binding"/>
</dbReference>
<evidence type="ECO:0000259" key="5">
    <source>
        <dbReference type="Pfam" id="PF02775"/>
    </source>
</evidence>
<feature type="domain" description="Thiamine pyrophosphate enzyme N-terminal TPP-binding" evidence="6">
    <location>
        <begin position="31"/>
        <end position="125"/>
    </location>
</feature>
<dbReference type="Gene3D" id="3.40.50.970">
    <property type="match status" value="2"/>
</dbReference>
<dbReference type="NCBIfam" id="TIGR04377">
    <property type="entry name" value="myo_inos_iolD"/>
    <property type="match status" value="1"/>
</dbReference>
<keyword evidence="8" id="KW-1185">Reference proteome</keyword>
<dbReference type="InterPro" id="IPR030817">
    <property type="entry name" value="Myo_inos_IolD"/>
</dbReference>
<dbReference type="GO" id="GO:0050660">
    <property type="term" value="F:flavin adenine dinucleotide binding"/>
    <property type="evidence" value="ECO:0007669"/>
    <property type="project" value="TreeGrafter"/>
</dbReference>
<evidence type="ECO:0000313" key="8">
    <source>
        <dbReference type="Proteomes" id="UP000620327"/>
    </source>
</evidence>
<dbReference type="RefSeq" id="WP_187015179.1">
    <property type="nucleotide sequence ID" value="NZ_JACOQI010000011.1"/>
</dbReference>
<dbReference type="PANTHER" id="PTHR18968">
    <property type="entry name" value="THIAMINE PYROPHOSPHATE ENZYMES"/>
    <property type="match status" value="1"/>
</dbReference>
<name>A0A923MK22_9FIRM</name>
<dbReference type="PANTHER" id="PTHR18968:SF9">
    <property type="entry name" value="3D-(3,5_4)-TRIHYDROXYCYCLOHEXANE-1,2-DIONE HYDROLASE"/>
    <property type="match status" value="1"/>
</dbReference>
<dbReference type="EC" id="3.7.1.22" evidence="7"/>
<accession>A0A923MK22</accession>
<proteinExistence type="inferred from homology"/>
<organism evidence="7 8">
    <name type="scientific">Dysosmobacter segnis</name>
    <dbReference type="NCBI Taxonomy" id="2763042"/>
    <lineage>
        <taxon>Bacteria</taxon>
        <taxon>Bacillati</taxon>
        <taxon>Bacillota</taxon>
        <taxon>Clostridia</taxon>
        <taxon>Eubacteriales</taxon>
        <taxon>Oscillospiraceae</taxon>
        <taxon>Dysosmobacter</taxon>
    </lineage>
</organism>
<dbReference type="SUPFAM" id="SSF52518">
    <property type="entry name" value="Thiamin diphosphate-binding fold (THDP-binding)"/>
    <property type="match status" value="2"/>
</dbReference>
<keyword evidence="7" id="KW-0378">Hydrolase</keyword>
<evidence type="ECO:0000259" key="6">
    <source>
        <dbReference type="Pfam" id="PF02776"/>
    </source>
</evidence>
<dbReference type="Pfam" id="PF00205">
    <property type="entry name" value="TPP_enzyme_M"/>
    <property type="match status" value="1"/>
</dbReference>
<dbReference type="GO" id="GO:0003984">
    <property type="term" value="F:acetolactate synthase activity"/>
    <property type="evidence" value="ECO:0007669"/>
    <property type="project" value="TreeGrafter"/>
</dbReference>